<dbReference type="PANTHER" id="PTHR42208">
    <property type="entry name" value="HEAVY METAL TRANSPORTER-RELATED"/>
    <property type="match status" value="1"/>
</dbReference>
<organism evidence="4 5">
    <name type="scientific">Congregibacter variabilis</name>
    <dbReference type="NCBI Taxonomy" id="3081200"/>
    <lineage>
        <taxon>Bacteria</taxon>
        <taxon>Pseudomonadati</taxon>
        <taxon>Pseudomonadota</taxon>
        <taxon>Gammaproteobacteria</taxon>
        <taxon>Cellvibrionales</taxon>
        <taxon>Halieaceae</taxon>
        <taxon>Congregibacter</taxon>
    </lineage>
</organism>
<evidence type="ECO:0000256" key="1">
    <source>
        <dbReference type="SAM" id="MobiDB-lite"/>
    </source>
</evidence>
<feature type="region of interest" description="Disordered" evidence="1">
    <location>
        <begin position="230"/>
        <end position="253"/>
    </location>
</feature>
<evidence type="ECO:0000256" key="2">
    <source>
        <dbReference type="SAM" id="Phobius"/>
    </source>
</evidence>
<keyword evidence="2" id="KW-1133">Transmembrane helix</keyword>
<feature type="domain" description="Urease accessory protein UreH-like transmembrane" evidence="3">
    <location>
        <begin position="9"/>
        <end position="207"/>
    </location>
</feature>
<reference evidence="4 5" key="1">
    <citation type="submission" date="2023-10" db="EMBL/GenBank/DDBJ databases">
        <title>Two novel species belonging to the OM43/NOR5 clade.</title>
        <authorList>
            <person name="Park M."/>
        </authorList>
    </citation>
    <scope>NUCLEOTIDE SEQUENCE [LARGE SCALE GENOMIC DNA]</scope>
    <source>
        <strain evidence="4 5">IMCC43200</strain>
    </source>
</reference>
<evidence type="ECO:0000313" key="4">
    <source>
        <dbReference type="EMBL" id="WOJ93894.1"/>
    </source>
</evidence>
<dbReference type="PANTHER" id="PTHR42208:SF1">
    <property type="entry name" value="HEAVY METAL TRANSPORTER"/>
    <property type="match status" value="1"/>
</dbReference>
<name>A0ABZ0I314_9GAMM</name>
<gene>
    <name evidence="4" type="ORF">R0135_01685</name>
</gene>
<feature type="transmembrane region" description="Helical" evidence="2">
    <location>
        <begin position="75"/>
        <end position="95"/>
    </location>
</feature>
<proteinExistence type="predicted"/>
<feature type="transmembrane region" description="Helical" evidence="2">
    <location>
        <begin position="6"/>
        <end position="29"/>
    </location>
</feature>
<protein>
    <submittedName>
        <fullName evidence="4">Sulfite exporter TauE/SafE family protein</fullName>
    </submittedName>
</protein>
<keyword evidence="2" id="KW-0472">Membrane</keyword>
<feature type="transmembrane region" description="Helical" evidence="2">
    <location>
        <begin position="193"/>
        <end position="213"/>
    </location>
</feature>
<dbReference type="InterPro" id="IPR039447">
    <property type="entry name" value="UreH-like_TM_dom"/>
</dbReference>
<feature type="compositionally biased region" description="Polar residues" evidence="1">
    <location>
        <begin position="232"/>
        <end position="241"/>
    </location>
</feature>
<keyword evidence="5" id="KW-1185">Reference proteome</keyword>
<feature type="transmembrane region" description="Helical" evidence="2">
    <location>
        <begin position="129"/>
        <end position="149"/>
    </location>
</feature>
<feature type="transmembrane region" description="Helical" evidence="2">
    <location>
        <begin position="161"/>
        <end position="181"/>
    </location>
</feature>
<evidence type="ECO:0000259" key="3">
    <source>
        <dbReference type="Pfam" id="PF13386"/>
    </source>
</evidence>
<dbReference type="EMBL" id="CP136864">
    <property type="protein sequence ID" value="WOJ93894.1"/>
    <property type="molecule type" value="Genomic_DNA"/>
</dbReference>
<accession>A0ABZ0I314</accession>
<sequence length="253" mass="26780">MINTDLIAAAGIGLAGAGHCLGMCGGIAAAINLGGNRGIPTTLAYHIGRLSSYAALGALLGALAGSINFAQWTMVLRYVAALLLIGMGLSIADWWRGMSILERFGARLWKPVQRLSSTLLPVQHWTQSYLLGLCWGLMPCGLIYSALAWSATAQDAVRSGALMLAFGVGTLPAMLSTSLGAAQVQALLRRRGLKIIIAIFLIASGLWSLMMTWNHGAHLNRPVGAEAATPSVDHSQMNIHSDNTDPVMEHSQH</sequence>
<keyword evidence="2" id="KW-0812">Transmembrane</keyword>
<dbReference type="Proteomes" id="UP001626537">
    <property type="component" value="Chromosome"/>
</dbReference>
<dbReference type="Pfam" id="PF13386">
    <property type="entry name" value="DsbD_2"/>
    <property type="match status" value="1"/>
</dbReference>
<dbReference type="RefSeq" id="WP_407348534.1">
    <property type="nucleotide sequence ID" value="NZ_CP136864.1"/>
</dbReference>
<feature type="transmembrane region" description="Helical" evidence="2">
    <location>
        <begin position="50"/>
        <end position="69"/>
    </location>
</feature>
<evidence type="ECO:0000313" key="5">
    <source>
        <dbReference type="Proteomes" id="UP001626537"/>
    </source>
</evidence>